<dbReference type="EMBL" id="JAACJS010000002">
    <property type="protein sequence ID" value="NCI49185.1"/>
    <property type="molecule type" value="Genomic_DNA"/>
</dbReference>
<dbReference type="Proteomes" id="UP000753802">
    <property type="component" value="Unassembled WGS sequence"/>
</dbReference>
<accession>A0ABW9ZRP4</accession>
<protein>
    <submittedName>
        <fullName evidence="7">ABC transporter permease</fullName>
    </submittedName>
</protein>
<dbReference type="RefSeq" id="WP_161817474.1">
    <property type="nucleotide sequence ID" value="NZ_JAACJS010000002.1"/>
</dbReference>
<evidence type="ECO:0000259" key="6">
    <source>
        <dbReference type="Pfam" id="PF12698"/>
    </source>
</evidence>
<name>A0ABW9ZRP4_9BACT</name>
<dbReference type="InterPro" id="IPR013525">
    <property type="entry name" value="ABC2_TM"/>
</dbReference>
<keyword evidence="3 5" id="KW-1133">Transmembrane helix</keyword>
<evidence type="ECO:0000313" key="8">
    <source>
        <dbReference type="Proteomes" id="UP000753802"/>
    </source>
</evidence>
<keyword evidence="2 5" id="KW-0812">Transmembrane</keyword>
<keyword evidence="4 5" id="KW-0472">Membrane</keyword>
<keyword evidence="8" id="KW-1185">Reference proteome</keyword>
<comment type="caution">
    <text evidence="7">The sequence shown here is derived from an EMBL/GenBank/DDBJ whole genome shotgun (WGS) entry which is preliminary data.</text>
</comment>
<evidence type="ECO:0000256" key="3">
    <source>
        <dbReference type="ARBA" id="ARBA00022989"/>
    </source>
</evidence>
<sequence length="447" mass="49670">MNKIALIIKREYVSRVRNKAFILSTLLTPLLFAGLFGINIWMSIRGNNTSKHNIAVIDKSGIFKNNLKGTEELEFSFPEGVDTSNFIAKGYTDILLISDLSNPQGKTNYIIRSEKSLGYGLKKSVERRINAAIEDQRLQDNGIRKSQLDSIHKESQFAELKTEQLTNDNKATESNEGMATMIGYACGILIYITMLVYGMMLMRGVMEEKTNRIAEVIVSSVKPFQLMMGKIIGVGAVGITQFLLWIILMFVLITAAQGFIPHDVLEQAKTLQQNGGIMPGGGMVQASEGAQKLYAVTHSMNTANWPVIIGCFIFYFLGGYLFYAALFAAVGSVMEDIQASQNLTLPIMMPIIFSFVIMTSVIQNPTSPLAFWASIIPFSSPIVMMARVSFGVPGTVPYWQLATSMLTLAAGFIFTTWLAGKIYRTGLLMYGKKVSWKEMFKWAFRSN</sequence>
<gene>
    <name evidence="7" type="ORF">GWC95_04570</name>
</gene>
<feature type="domain" description="ABC-2 type transporter transmembrane" evidence="6">
    <location>
        <begin position="19"/>
        <end position="419"/>
    </location>
</feature>
<dbReference type="PANTHER" id="PTHR43471">
    <property type="entry name" value="ABC TRANSPORTER PERMEASE"/>
    <property type="match status" value="1"/>
</dbReference>
<feature type="transmembrane region" description="Helical" evidence="5">
    <location>
        <begin position="343"/>
        <end position="363"/>
    </location>
</feature>
<feature type="transmembrane region" description="Helical" evidence="5">
    <location>
        <begin position="231"/>
        <end position="256"/>
    </location>
</feature>
<feature type="transmembrane region" description="Helical" evidence="5">
    <location>
        <begin position="369"/>
        <end position="386"/>
    </location>
</feature>
<comment type="subcellular location">
    <subcellularLocation>
        <location evidence="1">Membrane</location>
        <topology evidence="1">Multi-pass membrane protein</topology>
    </subcellularLocation>
</comment>
<evidence type="ECO:0000256" key="2">
    <source>
        <dbReference type="ARBA" id="ARBA00022692"/>
    </source>
</evidence>
<dbReference type="SUPFAM" id="SSF53850">
    <property type="entry name" value="Periplasmic binding protein-like II"/>
    <property type="match status" value="1"/>
</dbReference>
<dbReference type="Gene3D" id="3.40.190.10">
    <property type="entry name" value="Periplasmic binding protein-like II"/>
    <property type="match status" value="1"/>
</dbReference>
<dbReference type="Pfam" id="PF12698">
    <property type="entry name" value="ABC2_membrane_3"/>
    <property type="match status" value="1"/>
</dbReference>
<reference evidence="7 8" key="1">
    <citation type="submission" date="2020-01" db="EMBL/GenBank/DDBJ databases">
        <title>Genome analysis.</title>
        <authorList>
            <person name="Wu S."/>
            <person name="Wang G."/>
        </authorList>
    </citation>
    <scope>NUCLEOTIDE SEQUENCE [LARGE SCALE GENOMIC DNA]</scope>
    <source>
        <strain evidence="7 8">SYL130</strain>
    </source>
</reference>
<feature type="transmembrane region" description="Helical" evidence="5">
    <location>
        <begin position="398"/>
        <end position="419"/>
    </location>
</feature>
<feature type="transmembrane region" description="Helical" evidence="5">
    <location>
        <begin position="181"/>
        <end position="202"/>
    </location>
</feature>
<evidence type="ECO:0000256" key="1">
    <source>
        <dbReference type="ARBA" id="ARBA00004141"/>
    </source>
</evidence>
<feature type="transmembrane region" description="Helical" evidence="5">
    <location>
        <begin position="20"/>
        <end position="42"/>
    </location>
</feature>
<evidence type="ECO:0000313" key="7">
    <source>
        <dbReference type="EMBL" id="NCI49185.1"/>
    </source>
</evidence>
<feature type="transmembrane region" description="Helical" evidence="5">
    <location>
        <begin position="307"/>
        <end position="331"/>
    </location>
</feature>
<proteinExistence type="predicted"/>
<organism evidence="7 8">
    <name type="scientific">Sediminibacterium roseum</name>
    <dbReference type="NCBI Taxonomy" id="1978412"/>
    <lineage>
        <taxon>Bacteria</taxon>
        <taxon>Pseudomonadati</taxon>
        <taxon>Bacteroidota</taxon>
        <taxon>Chitinophagia</taxon>
        <taxon>Chitinophagales</taxon>
        <taxon>Chitinophagaceae</taxon>
        <taxon>Sediminibacterium</taxon>
    </lineage>
</organism>
<evidence type="ECO:0000256" key="5">
    <source>
        <dbReference type="SAM" id="Phobius"/>
    </source>
</evidence>
<evidence type="ECO:0000256" key="4">
    <source>
        <dbReference type="ARBA" id="ARBA00023136"/>
    </source>
</evidence>